<dbReference type="InterPro" id="IPR012292">
    <property type="entry name" value="Globin/Proto"/>
</dbReference>
<name>A0A1J5S5X7_9ZZZZ</name>
<dbReference type="Pfam" id="PF00015">
    <property type="entry name" value="MCPsignal"/>
    <property type="match status" value="1"/>
</dbReference>
<dbReference type="PROSITE" id="PS50192">
    <property type="entry name" value="T_SNARE"/>
    <property type="match status" value="1"/>
</dbReference>
<dbReference type="CDD" id="cd01068">
    <property type="entry name" value="globin_sensor"/>
    <property type="match status" value="1"/>
</dbReference>
<feature type="domain" description="T-SNARE coiled-coil homology" evidence="7">
    <location>
        <begin position="396"/>
        <end position="458"/>
    </location>
</feature>
<dbReference type="Gene3D" id="1.10.287.950">
    <property type="entry name" value="Methyl-accepting chemotaxis protein"/>
    <property type="match status" value="1"/>
</dbReference>
<sequence length="501" mass="53876">MPRARRVIQSFRNRLYPDIFYNYSILHYTFCIAIKRLFGMASVSPLNRKKGWIMTKDLDREGRLSFLLVDNDTRAALRDFRDILARHIDDVLDAFYAHVRRTPEVARLFGAGTGASVDHARAMQRRHWLDNVFSGEFSDAYFAQVAKIGQIHEQVGLEPRWYIAAYAFTLNRMVALVLEAYRKKPQRAAEIIAAINKAVFLDMDVAISVYDETSKRHQAAALMNAHADAFEQDVTGVLKVVSSAAGELEATARTMAATAEETLRQSTAVASAAEHASANVETVAAATEELTASIQEISRQVSQSTQIASAAVDEARRTNTMVQGLTEAAGKIGEVVKLINDIASQTNLLALNATIEAARAGEAGKGFAVVAGEVKNLANQTGRATDEITAQITAVQSATRDAVTAIQGIGQTIGQISEIASAIAAAVEEQGAATQEIARNVQEAAEGTGTVTRNISLVTSAASETGSAAREVLTASSELSRQSDGLNSRVGSFLGNIRNGD</sequence>
<dbReference type="PANTHER" id="PTHR32089:SF112">
    <property type="entry name" value="LYSOZYME-LIKE PROTEIN-RELATED"/>
    <property type="match status" value="1"/>
</dbReference>
<evidence type="ECO:0000256" key="5">
    <source>
        <dbReference type="SAM" id="Phobius"/>
    </source>
</evidence>
<gene>
    <name evidence="8" type="primary">mcp4_14</name>
    <name evidence="8" type="ORF">GALL_207470</name>
</gene>
<evidence type="ECO:0000256" key="4">
    <source>
        <dbReference type="ARBA" id="ARBA00029447"/>
    </source>
</evidence>
<dbReference type="GO" id="GO:0007165">
    <property type="term" value="P:signal transduction"/>
    <property type="evidence" value="ECO:0007669"/>
    <property type="project" value="UniProtKB-KW"/>
</dbReference>
<dbReference type="Pfam" id="PF11563">
    <property type="entry name" value="Protoglobin"/>
    <property type="match status" value="1"/>
</dbReference>
<dbReference type="SUPFAM" id="SSF46458">
    <property type="entry name" value="Globin-like"/>
    <property type="match status" value="1"/>
</dbReference>
<comment type="caution">
    <text evidence="8">The sequence shown here is derived from an EMBL/GenBank/DDBJ whole genome shotgun (WGS) entry which is preliminary data.</text>
</comment>
<feature type="domain" description="Methyl-accepting transducer" evidence="6">
    <location>
        <begin position="244"/>
        <end position="480"/>
    </location>
</feature>
<accession>A0A1J5S5X7</accession>
<proteinExistence type="inferred from homology"/>
<dbReference type="InterPro" id="IPR039379">
    <property type="entry name" value="Protoglobin_sensor_dom"/>
</dbReference>
<dbReference type="GO" id="GO:0019825">
    <property type="term" value="F:oxygen binding"/>
    <property type="evidence" value="ECO:0007669"/>
    <property type="project" value="InterPro"/>
</dbReference>
<evidence type="ECO:0000259" key="7">
    <source>
        <dbReference type="PROSITE" id="PS50192"/>
    </source>
</evidence>
<keyword evidence="5" id="KW-0812">Transmembrane</keyword>
<evidence type="ECO:0000259" key="6">
    <source>
        <dbReference type="PROSITE" id="PS50111"/>
    </source>
</evidence>
<dbReference type="GO" id="GO:0004888">
    <property type="term" value="F:transmembrane signaling receptor activity"/>
    <property type="evidence" value="ECO:0007669"/>
    <property type="project" value="InterPro"/>
</dbReference>
<dbReference type="PROSITE" id="PS50111">
    <property type="entry name" value="CHEMOTAXIS_TRANSDUC_2"/>
    <property type="match status" value="1"/>
</dbReference>
<comment type="similarity">
    <text evidence="4">Belongs to the methyl-accepting chemotaxis (MCP) protein family.</text>
</comment>
<keyword evidence="2" id="KW-0997">Cell inner membrane</keyword>
<reference evidence="8" key="1">
    <citation type="submission" date="2016-10" db="EMBL/GenBank/DDBJ databases">
        <title>Sequence of Gallionella enrichment culture.</title>
        <authorList>
            <person name="Poehlein A."/>
            <person name="Muehling M."/>
            <person name="Daniel R."/>
        </authorList>
    </citation>
    <scope>NUCLEOTIDE SEQUENCE</scope>
</reference>
<evidence type="ECO:0000313" key="8">
    <source>
        <dbReference type="EMBL" id="OIQ97195.1"/>
    </source>
</evidence>
<feature type="transmembrane region" description="Helical" evidence="5">
    <location>
        <begin position="20"/>
        <end position="38"/>
    </location>
</feature>
<organism evidence="8">
    <name type="scientific">mine drainage metagenome</name>
    <dbReference type="NCBI Taxonomy" id="410659"/>
    <lineage>
        <taxon>unclassified sequences</taxon>
        <taxon>metagenomes</taxon>
        <taxon>ecological metagenomes</taxon>
    </lineage>
</organism>
<protein>
    <submittedName>
        <fullName evidence="8">Methyl-accepting chemotaxis protein 4</fullName>
    </submittedName>
</protein>
<evidence type="ECO:0000256" key="1">
    <source>
        <dbReference type="ARBA" id="ARBA00004429"/>
    </source>
</evidence>
<dbReference type="EMBL" id="MLJW01000136">
    <property type="protein sequence ID" value="OIQ97195.1"/>
    <property type="molecule type" value="Genomic_DNA"/>
</dbReference>
<dbReference type="Gene3D" id="1.10.490.10">
    <property type="entry name" value="Globins"/>
    <property type="match status" value="1"/>
</dbReference>
<dbReference type="InterPro" id="IPR044398">
    <property type="entry name" value="Globin-sensor_dom"/>
</dbReference>
<evidence type="ECO:0000256" key="3">
    <source>
        <dbReference type="ARBA" id="ARBA00023224"/>
    </source>
</evidence>
<evidence type="ECO:0000256" key="2">
    <source>
        <dbReference type="ARBA" id="ARBA00022519"/>
    </source>
</evidence>
<dbReference type="GO" id="GO:0006935">
    <property type="term" value="P:chemotaxis"/>
    <property type="evidence" value="ECO:0007669"/>
    <property type="project" value="InterPro"/>
</dbReference>
<comment type="subcellular location">
    <subcellularLocation>
        <location evidence="1">Cell inner membrane</location>
        <topology evidence="1">Multi-pass membrane protein</topology>
    </subcellularLocation>
</comment>
<dbReference type="PRINTS" id="PR00260">
    <property type="entry name" value="CHEMTRNSDUCR"/>
</dbReference>
<dbReference type="AlphaFoldDB" id="A0A1J5S5X7"/>
<dbReference type="GO" id="GO:0020037">
    <property type="term" value="F:heme binding"/>
    <property type="evidence" value="ECO:0007669"/>
    <property type="project" value="InterPro"/>
</dbReference>
<dbReference type="InterPro" id="IPR004089">
    <property type="entry name" value="MCPsignal_dom"/>
</dbReference>
<dbReference type="InterPro" id="IPR009050">
    <property type="entry name" value="Globin-like_sf"/>
</dbReference>
<keyword evidence="3" id="KW-0807">Transducer</keyword>
<dbReference type="InterPro" id="IPR000727">
    <property type="entry name" value="T_SNARE_dom"/>
</dbReference>
<dbReference type="GO" id="GO:0005886">
    <property type="term" value="C:plasma membrane"/>
    <property type="evidence" value="ECO:0007669"/>
    <property type="project" value="UniProtKB-SubCell"/>
</dbReference>
<keyword evidence="2" id="KW-1003">Cell membrane</keyword>
<dbReference type="SMART" id="SM00283">
    <property type="entry name" value="MA"/>
    <property type="match status" value="1"/>
</dbReference>
<dbReference type="PANTHER" id="PTHR32089">
    <property type="entry name" value="METHYL-ACCEPTING CHEMOTAXIS PROTEIN MCPB"/>
    <property type="match status" value="1"/>
</dbReference>
<keyword evidence="5" id="KW-0472">Membrane</keyword>
<dbReference type="InterPro" id="IPR004090">
    <property type="entry name" value="Chemotax_Me-accpt_rcpt"/>
</dbReference>
<dbReference type="SUPFAM" id="SSF58104">
    <property type="entry name" value="Methyl-accepting chemotaxis protein (MCP) signaling domain"/>
    <property type="match status" value="1"/>
</dbReference>
<keyword evidence="5" id="KW-1133">Transmembrane helix</keyword>